<dbReference type="InterPro" id="IPR008969">
    <property type="entry name" value="CarboxyPept-like_regulatory"/>
</dbReference>
<gene>
    <name evidence="1" type="ORF">HELGO_WM46027</name>
</gene>
<protein>
    <recommendedName>
        <fullName evidence="2">Carboxypeptidase-like regulatory domain-containing protein</fullName>
    </recommendedName>
</protein>
<dbReference type="InterPro" id="IPR043741">
    <property type="entry name" value="DUF5686"/>
</dbReference>
<evidence type="ECO:0008006" key="2">
    <source>
        <dbReference type="Google" id="ProtNLM"/>
    </source>
</evidence>
<sequence>MRRFSTVILFVFWSLSIHAQFIVEGSIVDAETKKALPFVNITFNNDLQLGTTSDIDGRFKLEHHSNLVSVQLSYVGYLNKNIALDISDQPLFLEIKKTDLALEEIVVLAGENPAYKIIRKAAENRNSHDPERIPAYTYDSYNKMRVFDQHNDPRKAESGLSHSATTADSIPSIDFYYTMMEVLSKIQYLAPDKRQETIIASKLSGFKDPTFVTAIAEIQPTSFHKDNFLILDKEYLNPISKGCIKKYEYRLEDTIYQEKDTVYLIRFFPRKNKTFDALKGVLYINTNGYAIQNVLAEPANRQKIHLKIEQQYRFIEDQKWFPTQLSFEIELAPRKVDTFTLEGKRYISNVNLTPDIQPKDFGINKITITDDAHQKDSTFWIQHRIHQLSAKEEKTYEVLDKMGQALPLDLIMAAFNELEEERIQLDQLSINYTQIMEFNLHEQFRLGLGLYSSYKWNPYFSVGGYFAYGFKDKTWKYGGSITFRPAPKKDFGFQISYVNDLLEPAAIIQNTHSLSKKVLPVQSFTRRNVLDQMDRTYELEISGYFRSFRYLRTRVFGNWSYKIPLYDYRFVSKGESMQTFKIARLGVQLRFAYKEDFVKMGTSNMSLRNRYPVVYLSYTKGIKGFLDGGFDYHKIVGGLETSFFVKGLGRTSCFAQAGWVGGETPYSILFNGRGSYDRWRIFLVKNTFQTMRPNEFLVNSFAYLFIEHNFGSLLFNTATFKPEVKVYQAIGFGWLDHPAQHQDIVVQDLRKGYFESGIMLSNLIRVPMYNFGYFGLGAGAFVRYGPYYLPNHILDNFAFKIDMTATF</sequence>
<dbReference type="EMBL" id="CACVAQ010000308">
    <property type="protein sequence ID" value="CAA6822067.1"/>
    <property type="molecule type" value="Genomic_DNA"/>
</dbReference>
<dbReference type="AlphaFoldDB" id="A0A6S6TVA5"/>
<proteinExistence type="predicted"/>
<name>A0A6S6TVA5_9BACT</name>
<evidence type="ECO:0000313" key="1">
    <source>
        <dbReference type="EMBL" id="CAA6822067.1"/>
    </source>
</evidence>
<dbReference type="Pfam" id="PF13715">
    <property type="entry name" value="CarbopepD_reg_2"/>
    <property type="match status" value="1"/>
</dbReference>
<organism evidence="1">
    <name type="scientific">uncultured Aureispira sp</name>
    <dbReference type="NCBI Taxonomy" id="1331704"/>
    <lineage>
        <taxon>Bacteria</taxon>
        <taxon>Pseudomonadati</taxon>
        <taxon>Bacteroidota</taxon>
        <taxon>Saprospiria</taxon>
        <taxon>Saprospirales</taxon>
        <taxon>Saprospiraceae</taxon>
        <taxon>Aureispira</taxon>
        <taxon>environmental samples</taxon>
    </lineage>
</organism>
<dbReference type="Pfam" id="PF18939">
    <property type="entry name" value="DUF5686"/>
    <property type="match status" value="1"/>
</dbReference>
<accession>A0A6S6TVA5</accession>
<reference evidence="1" key="1">
    <citation type="submission" date="2020-01" db="EMBL/GenBank/DDBJ databases">
        <authorList>
            <person name="Meier V. D."/>
            <person name="Meier V D."/>
        </authorList>
    </citation>
    <scope>NUCLEOTIDE SEQUENCE</scope>
    <source>
        <strain evidence="1">HLG_WM_MAG_10</strain>
    </source>
</reference>
<dbReference type="SUPFAM" id="SSF49464">
    <property type="entry name" value="Carboxypeptidase regulatory domain-like"/>
    <property type="match status" value="1"/>
</dbReference>